<dbReference type="STRING" id="46835.A0A504YGV6"/>
<dbReference type="EMBL" id="SUNJ01013598">
    <property type="protein sequence ID" value="TPP57160.1"/>
    <property type="molecule type" value="Genomic_DNA"/>
</dbReference>
<name>A0A504YGV6_FASGI</name>
<evidence type="ECO:0000313" key="4">
    <source>
        <dbReference type="Proteomes" id="UP000316759"/>
    </source>
</evidence>
<gene>
    <name evidence="3" type="ORF">FGIG_10721</name>
</gene>
<evidence type="ECO:0000256" key="1">
    <source>
        <dbReference type="SAM" id="MobiDB-lite"/>
    </source>
</evidence>
<evidence type="ECO:0000259" key="2">
    <source>
        <dbReference type="PROSITE" id="PS50835"/>
    </source>
</evidence>
<dbReference type="OrthoDB" id="5985519at2759"/>
<dbReference type="PROSITE" id="PS50835">
    <property type="entry name" value="IG_LIKE"/>
    <property type="match status" value="1"/>
</dbReference>
<dbReference type="InterPro" id="IPR013783">
    <property type="entry name" value="Ig-like_fold"/>
</dbReference>
<dbReference type="AlphaFoldDB" id="A0A504YGV6"/>
<feature type="domain" description="Ig-like" evidence="2">
    <location>
        <begin position="8"/>
        <end position="42"/>
    </location>
</feature>
<reference evidence="3 4" key="1">
    <citation type="submission" date="2019-04" db="EMBL/GenBank/DDBJ databases">
        <title>Annotation for the trematode Fasciola gigantica.</title>
        <authorList>
            <person name="Choi Y.-J."/>
        </authorList>
    </citation>
    <scope>NUCLEOTIDE SEQUENCE [LARGE SCALE GENOMIC DNA]</scope>
    <source>
        <strain evidence="3">Uganda_cow_1</strain>
    </source>
</reference>
<keyword evidence="4" id="KW-1185">Reference proteome</keyword>
<accession>A0A504YGV6</accession>
<dbReference type="SUPFAM" id="SSF48726">
    <property type="entry name" value="Immunoglobulin"/>
    <property type="match status" value="1"/>
</dbReference>
<proteinExistence type="predicted"/>
<sequence length="101" mass="11133">MLTFLERPTIHTSMEPILVKQNGQVLLPCQATGTQPIRVQWLLPSGQLITADQPGQFRLLPDQVSITPEVNLLGIYLSQCNGQSRGGKSNSPENNPRLVLE</sequence>
<dbReference type="Proteomes" id="UP000316759">
    <property type="component" value="Unassembled WGS sequence"/>
</dbReference>
<comment type="caution">
    <text evidence="3">The sequence shown here is derived from an EMBL/GenBank/DDBJ whole genome shotgun (WGS) entry which is preliminary data.</text>
</comment>
<evidence type="ECO:0000313" key="3">
    <source>
        <dbReference type="EMBL" id="TPP57160.1"/>
    </source>
</evidence>
<feature type="region of interest" description="Disordered" evidence="1">
    <location>
        <begin position="81"/>
        <end position="101"/>
    </location>
</feature>
<dbReference type="Gene3D" id="2.60.40.10">
    <property type="entry name" value="Immunoglobulins"/>
    <property type="match status" value="1"/>
</dbReference>
<dbReference type="InterPro" id="IPR036179">
    <property type="entry name" value="Ig-like_dom_sf"/>
</dbReference>
<organism evidence="3 4">
    <name type="scientific">Fasciola gigantica</name>
    <name type="common">Giant liver fluke</name>
    <dbReference type="NCBI Taxonomy" id="46835"/>
    <lineage>
        <taxon>Eukaryota</taxon>
        <taxon>Metazoa</taxon>
        <taxon>Spiralia</taxon>
        <taxon>Lophotrochozoa</taxon>
        <taxon>Platyhelminthes</taxon>
        <taxon>Trematoda</taxon>
        <taxon>Digenea</taxon>
        <taxon>Plagiorchiida</taxon>
        <taxon>Echinostomata</taxon>
        <taxon>Echinostomatoidea</taxon>
        <taxon>Fasciolidae</taxon>
        <taxon>Fasciola</taxon>
    </lineage>
</organism>
<dbReference type="InterPro" id="IPR007110">
    <property type="entry name" value="Ig-like_dom"/>
</dbReference>
<feature type="compositionally biased region" description="Polar residues" evidence="1">
    <location>
        <begin position="81"/>
        <end position="94"/>
    </location>
</feature>
<protein>
    <submittedName>
        <fullName evidence="3">Putative titin</fullName>
    </submittedName>
</protein>